<gene>
    <name evidence="1" type="ORF">Cylst_3916</name>
</gene>
<dbReference type="AlphaFoldDB" id="K9X1T7"/>
<dbReference type="OrthoDB" id="488113at2"/>
<dbReference type="KEGG" id="csg:Cylst_3916"/>
<dbReference type="EMBL" id="CP003642">
    <property type="protein sequence ID" value="AFZ26029.1"/>
    <property type="molecule type" value="Genomic_DNA"/>
</dbReference>
<evidence type="ECO:0000313" key="2">
    <source>
        <dbReference type="Proteomes" id="UP000010475"/>
    </source>
</evidence>
<evidence type="ECO:0000313" key="1">
    <source>
        <dbReference type="EMBL" id="AFZ26029.1"/>
    </source>
</evidence>
<dbReference type="STRING" id="56107.Cylst_3916"/>
<name>K9X1T7_9NOST</name>
<reference evidence="1 2" key="1">
    <citation type="submission" date="2012-06" db="EMBL/GenBank/DDBJ databases">
        <title>Finished chromosome of genome of Cylindrospermum stagnale PCC 7417.</title>
        <authorList>
            <consortium name="US DOE Joint Genome Institute"/>
            <person name="Gugger M."/>
            <person name="Coursin T."/>
            <person name="Rippka R."/>
            <person name="Tandeau De Marsac N."/>
            <person name="Huntemann M."/>
            <person name="Wei C.-L."/>
            <person name="Han J."/>
            <person name="Detter J.C."/>
            <person name="Han C."/>
            <person name="Tapia R."/>
            <person name="Chen A."/>
            <person name="Kyrpides N."/>
            <person name="Mavromatis K."/>
            <person name="Markowitz V."/>
            <person name="Szeto E."/>
            <person name="Ivanova N."/>
            <person name="Pagani I."/>
            <person name="Pati A."/>
            <person name="Goodwin L."/>
            <person name="Nordberg H.P."/>
            <person name="Cantor M.N."/>
            <person name="Hua S.X."/>
            <person name="Woyke T."/>
            <person name="Kerfeld C.A."/>
        </authorList>
    </citation>
    <scope>NUCLEOTIDE SEQUENCE [LARGE SCALE GENOMIC DNA]</scope>
    <source>
        <strain evidence="1 2">PCC 7417</strain>
    </source>
</reference>
<protein>
    <recommendedName>
        <fullName evidence="3">Antitoxin of toxin-antitoxin stability system</fullName>
    </recommendedName>
</protein>
<dbReference type="RefSeq" id="WP_015209272.1">
    <property type="nucleotide sequence ID" value="NC_019757.1"/>
</dbReference>
<organism evidence="1 2">
    <name type="scientific">Cylindrospermum stagnale PCC 7417</name>
    <dbReference type="NCBI Taxonomy" id="56107"/>
    <lineage>
        <taxon>Bacteria</taxon>
        <taxon>Bacillati</taxon>
        <taxon>Cyanobacteriota</taxon>
        <taxon>Cyanophyceae</taxon>
        <taxon>Nostocales</taxon>
        <taxon>Nostocaceae</taxon>
        <taxon>Cylindrospermum</taxon>
    </lineage>
</organism>
<keyword evidence="2" id="KW-1185">Reference proteome</keyword>
<proteinExistence type="predicted"/>
<sequence length="75" mass="8292">MLPITIDVNQSQISVKELLSLVLEGKEIILTEDSIPQARLVAMSKEQLPLSTSRTPGLHSGAIWTSDDFEQPLFN</sequence>
<accession>K9X1T7</accession>
<evidence type="ECO:0008006" key="3">
    <source>
        <dbReference type="Google" id="ProtNLM"/>
    </source>
</evidence>
<dbReference type="HOGENOM" id="CLU_163140_0_0_3"/>
<dbReference type="eggNOG" id="COG4118">
    <property type="taxonomic scope" value="Bacteria"/>
</dbReference>
<dbReference type="Proteomes" id="UP000010475">
    <property type="component" value="Chromosome"/>
</dbReference>